<feature type="domain" description="PAS fold-4" evidence="2">
    <location>
        <begin position="25"/>
        <end position="132"/>
    </location>
</feature>
<keyword evidence="4" id="KW-1185">Reference proteome</keyword>
<dbReference type="Pfam" id="PF08448">
    <property type="entry name" value="PAS_4"/>
    <property type="match status" value="1"/>
</dbReference>
<feature type="region of interest" description="Disordered" evidence="1">
    <location>
        <begin position="185"/>
        <end position="207"/>
    </location>
</feature>
<evidence type="ECO:0000259" key="2">
    <source>
        <dbReference type="Pfam" id="PF08448"/>
    </source>
</evidence>
<dbReference type="eggNOG" id="COG3829">
    <property type="taxonomic scope" value="Bacteria"/>
</dbReference>
<name>B4DB19_9BACT</name>
<proteinExistence type="predicted"/>
<dbReference type="Proteomes" id="UP000005824">
    <property type="component" value="Unassembled WGS sequence"/>
</dbReference>
<gene>
    <name evidence="3" type="ORF">CfE428DRAFT_6110</name>
</gene>
<dbReference type="InterPro" id="IPR035965">
    <property type="entry name" value="PAS-like_dom_sf"/>
</dbReference>
<accession>B4DB19</accession>
<protein>
    <submittedName>
        <fullName evidence="3">PAS sensor protein</fullName>
    </submittedName>
</protein>
<dbReference type="InterPro" id="IPR013656">
    <property type="entry name" value="PAS_4"/>
</dbReference>
<evidence type="ECO:0000313" key="3">
    <source>
        <dbReference type="EMBL" id="EDY16393.1"/>
    </source>
</evidence>
<dbReference type="Gene3D" id="3.30.450.20">
    <property type="entry name" value="PAS domain"/>
    <property type="match status" value="1"/>
</dbReference>
<dbReference type="AlphaFoldDB" id="B4DB19"/>
<dbReference type="InParanoid" id="B4DB19"/>
<dbReference type="EMBL" id="ABVL01000034">
    <property type="protein sequence ID" value="EDY16393.1"/>
    <property type="molecule type" value="Genomic_DNA"/>
</dbReference>
<sequence length="207" mass="23022">MNALNLHRKFLRRIGSPEQLLRLFDLLPDVSFFMKDREGRFVALNRQGCDYCGVKSEREALGKTDCDFFPQTRAAEYMADDRVVMKTGRSILNRVEPAPEREGSPHLVITNKIPLRDGQGRVVGVAGFSRARGASARRSRRRQNNSLAAVETLGTNDYASPLTTGAARPARRPFSQSIRAHLSESVWSQPAAISPARARRSGVSKAR</sequence>
<organism evidence="3 4">
    <name type="scientific">Chthoniobacter flavus Ellin428</name>
    <dbReference type="NCBI Taxonomy" id="497964"/>
    <lineage>
        <taxon>Bacteria</taxon>
        <taxon>Pseudomonadati</taxon>
        <taxon>Verrucomicrobiota</taxon>
        <taxon>Spartobacteria</taxon>
        <taxon>Chthoniobacterales</taxon>
        <taxon>Chthoniobacteraceae</taxon>
        <taxon>Chthoniobacter</taxon>
    </lineage>
</organism>
<feature type="compositionally biased region" description="Basic residues" evidence="1">
    <location>
        <begin position="197"/>
        <end position="207"/>
    </location>
</feature>
<reference evidence="3 4" key="1">
    <citation type="journal article" date="2011" name="J. Bacteriol.">
        <title>Genome sequence of Chthoniobacter flavus Ellin428, an aerobic heterotrophic soil bacterium.</title>
        <authorList>
            <person name="Kant R."/>
            <person name="van Passel M.W."/>
            <person name="Palva A."/>
            <person name="Lucas S."/>
            <person name="Lapidus A."/>
            <person name="Glavina Del Rio T."/>
            <person name="Dalin E."/>
            <person name="Tice H."/>
            <person name="Bruce D."/>
            <person name="Goodwin L."/>
            <person name="Pitluck S."/>
            <person name="Larimer F.W."/>
            <person name="Land M.L."/>
            <person name="Hauser L."/>
            <person name="Sangwan P."/>
            <person name="de Vos W.M."/>
            <person name="Janssen P.H."/>
            <person name="Smidt H."/>
        </authorList>
    </citation>
    <scope>NUCLEOTIDE SEQUENCE [LARGE SCALE GENOMIC DNA]</scope>
    <source>
        <strain evidence="3 4">Ellin428</strain>
    </source>
</reference>
<dbReference type="STRING" id="497964.CfE428DRAFT_6110"/>
<dbReference type="SUPFAM" id="SSF55785">
    <property type="entry name" value="PYP-like sensor domain (PAS domain)"/>
    <property type="match status" value="1"/>
</dbReference>
<comment type="caution">
    <text evidence="3">The sequence shown here is derived from an EMBL/GenBank/DDBJ whole genome shotgun (WGS) entry which is preliminary data.</text>
</comment>
<evidence type="ECO:0000256" key="1">
    <source>
        <dbReference type="SAM" id="MobiDB-lite"/>
    </source>
</evidence>
<evidence type="ECO:0000313" key="4">
    <source>
        <dbReference type="Proteomes" id="UP000005824"/>
    </source>
</evidence>